<reference evidence="1" key="1">
    <citation type="submission" date="2007-04" db="EMBL/GenBank/DDBJ databases">
        <authorList>
            <person name="Fulton L."/>
            <person name="Clifton S."/>
            <person name="Fulton B."/>
            <person name="Xu J."/>
            <person name="Minx P."/>
            <person name="Pepin K.H."/>
            <person name="Johnson M."/>
            <person name="Thiruvilangam P."/>
            <person name="Bhonagiri V."/>
            <person name="Nash W.E."/>
            <person name="Mardis E.R."/>
            <person name="Wilson R.K."/>
        </authorList>
    </citation>
    <scope>NUCLEOTIDE SEQUENCE [LARGE SCALE GENOMIC DNA]</scope>
    <source>
        <strain evidence="1">ATCC 17982</strain>
    </source>
</reference>
<protein>
    <submittedName>
        <fullName evidence="1">Uncharacterized protein</fullName>
    </submittedName>
</protein>
<comment type="caution">
    <text evidence="1">The sequence shown here is derived from an EMBL/GenBank/DDBJ whole genome shotgun (WGS) entry which is preliminary data.</text>
</comment>
<dbReference type="Proteomes" id="UP000003553">
    <property type="component" value="Unassembled WGS sequence"/>
</dbReference>
<sequence>MPVAAAREAEPIHRFFEDVQSTQIERTSVGIAQSTHMGRLQRLQ</sequence>
<name>A7BB18_9ACTO</name>
<accession>A7BB18</accession>
<dbReference type="HOGENOM" id="CLU_3211363_0_0_11"/>
<reference evidence="1" key="2">
    <citation type="submission" date="2015-05" db="EMBL/GenBank/DDBJ databases">
        <title>Draft genome sequence of Actinomyces odontolyticus (ATCC 17982).</title>
        <authorList>
            <person name="Sudarsanam P."/>
            <person name="Ley R."/>
            <person name="Guruge J."/>
            <person name="Turnbaugh P.J."/>
            <person name="Mahowald M."/>
            <person name="Liep D."/>
            <person name="Gordon J."/>
        </authorList>
    </citation>
    <scope>NUCLEOTIDE SEQUENCE</scope>
    <source>
        <strain evidence="1">ATCC 17982</strain>
    </source>
</reference>
<organism evidence="1 2">
    <name type="scientific">Schaalia dentiphila ATCC 17982</name>
    <dbReference type="NCBI Taxonomy" id="411466"/>
    <lineage>
        <taxon>Bacteria</taxon>
        <taxon>Bacillati</taxon>
        <taxon>Actinomycetota</taxon>
        <taxon>Actinomycetes</taxon>
        <taxon>Actinomycetales</taxon>
        <taxon>Actinomycetaceae</taxon>
        <taxon>Schaalia</taxon>
        <taxon>Schaalia dentiphila</taxon>
    </lineage>
</organism>
<dbReference type="AlphaFoldDB" id="A7BB18"/>
<proteinExistence type="predicted"/>
<gene>
    <name evidence="1" type="ORF">ACTODO_00836</name>
</gene>
<dbReference type="EMBL" id="AAYI02000004">
    <property type="protein sequence ID" value="EDN80393.1"/>
    <property type="molecule type" value="Genomic_DNA"/>
</dbReference>
<evidence type="ECO:0000313" key="1">
    <source>
        <dbReference type="EMBL" id="EDN80393.1"/>
    </source>
</evidence>
<evidence type="ECO:0000313" key="2">
    <source>
        <dbReference type="Proteomes" id="UP000003553"/>
    </source>
</evidence>
<keyword evidence="2" id="KW-1185">Reference proteome</keyword>